<evidence type="ECO:0000313" key="3">
    <source>
        <dbReference type="EMBL" id="CAI07751.1"/>
    </source>
</evidence>
<feature type="transmembrane region" description="Helical" evidence="2">
    <location>
        <begin position="161"/>
        <end position="180"/>
    </location>
</feature>
<accession>Q5P4L2</accession>
<dbReference type="HOGENOM" id="CLU_108389_0_0_4"/>
<keyword evidence="2" id="KW-0472">Membrane</keyword>
<proteinExistence type="predicted"/>
<evidence type="ECO:0008006" key="5">
    <source>
        <dbReference type="Google" id="ProtNLM"/>
    </source>
</evidence>
<feature type="transmembrane region" description="Helical" evidence="2">
    <location>
        <begin position="121"/>
        <end position="141"/>
    </location>
</feature>
<gene>
    <name evidence="3" type="ORF">ebA2887</name>
</gene>
<keyword evidence="2" id="KW-1133">Transmembrane helix</keyword>
<evidence type="ECO:0000256" key="1">
    <source>
        <dbReference type="SAM" id="MobiDB-lite"/>
    </source>
</evidence>
<feature type="transmembrane region" description="Helical" evidence="2">
    <location>
        <begin position="34"/>
        <end position="53"/>
    </location>
</feature>
<keyword evidence="2" id="KW-0812">Transmembrane</keyword>
<feature type="transmembrane region" description="Helical" evidence="2">
    <location>
        <begin position="65"/>
        <end position="84"/>
    </location>
</feature>
<name>Q5P4L2_AROAE</name>
<dbReference type="STRING" id="76114.ebA2887"/>
<sequence>MSGRACVALALAVVAASGLPPLRAWLEADMARHMLLQFPLLLLAGGLLASALPARLRRCIDACNVHGLSGLFLFLLVSGFWMVPRALDEALLSVWVELAKFGSLLGAGAGLQLSWRAAAPIVQAFFLGNWAWMSAAVGLLYQDVTVRLCNLYLLDQQLVAGRGLVVLALVLPVIWVGTLARSGYLGNFLSDDAAVAGRDRPPSSPAEPARASRGFPAPTDAQRPS</sequence>
<organism evidence="3 4">
    <name type="scientific">Aromatoleum aromaticum (strain DSM 19018 / LMG 30748 / EbN1)</name>
    <name type="common">Azoarcus sp. (strain EbN1)</name>
    <dbReference type="NCBI Taxonomy" id="76114"/>
    <lineage>
        <taxon>Bacteria</taxon>
        <taxon>Pseudomonadati</taxon>
        <taxon>Pseudomonadota</taxon>
        <taxon>Betaproteobacteria</taxon>
        <taxon>Rhodocyclales</taxon>
        <taxon>Rhodocyclaceae</taxon>
        <taxon>Aromatoleum</taxon>
    </lineage>
</organism>
<reference evidence="3 4" key="1">
    <citation type="journal article" date="2005" name="Arch. Microbiol.">
        <title>The genome sequence of an anaerobic aromatic-degrading denitrifying bacterium, strain EbN1.</title>
        <authorList>
            <person name="Rabus R."/>
            <person name="Kube M."/>
            <person name="Heider J."/>
            <person name="Beck A."/>
            <person name="Heitmann K."/>
            <person name="Widdel F."/>
            <person name="Reinhardt R."/>
        </authorList>
    </citation>
    <scope>NUCLEOTIDE SEQUENCE [LARGE SCALE GENOMIC DNA]</scope>
    <source>
        <strain evidence="3 4">EbN1</strain>
    </source>
</reference>
<evidence type="ECO:0000313" key="4">
    <source>
        <dbReference type="Proteomes" id="UP000006552"/>
    </source>
</evidence>
<dbReference type="AlphaFoldDB" id="Q5P4L2"/>
<dbReference type="Proteomes" id="UP000006552">
    <property type="component" value="Chromosome"/>
</dbReference>
<dbReference type="eggNOG" id="ENOG5032SXK">
    <property type="taxonomic scope" value="Bacteria"/>
</dbReference>
<evidence type="ECO:0000256" key="2">
    <source>
        <dbReference type="SAM" id="Phobius"/>
    </source>
</evidence>
<dbReference type="RefSeq" id="WP_011237465.1">
    <property type="nucleotide sequence ID" value="NC_006513.1"/>
</dbReference>
<feature type="region of interest" description="Disordered" evidence="1">
    <location>
        <begin position="196"/>
        <end position="225"/>
    </location>
</feature>
<dbReference type="EMBL" id="CR555306">
    <property type="protein sequence ID" value="CAI07751.1"/>
    <property type="molecule type" value="Genomic_DNA"/>
</dbReference>
<dbReference type="KEGG" id="eba:ebA2887"/>
<protein>
    <recommendedName>
        <fullName evidence="5">Transmembrane protein</fullName>
    </recommendedName>
</protein>
<keyword evidence="4" id="KW-1185">Reference proteome</keyword>